<dbReference type="InterPro" id="IPR018957">
    <property type="entry name" value="Znf_C3HC4_RING-type"/>
</dbReference>
<dbReference type="InterPro" id="IPR013761">
    <property type="entry name" value="SAM/pointed_sf"/>
</dbReference>
<feature type="transmembrane region" description="Helical" evidence="5">
    <location>
        <begin position="221"/>
        <end position="240"/>
    </location>
</feature>
<dbReference type="InterPro" id="IPR017907">
    <property type="entry name" value="Znf_RING_CS"/>
</dbReference>
<keyword evidence="5" id="KW-1133">Transmembrane helix</keyword>
<organism evidence="8 9">
    <name type="scientific">Anabarilius grahami</name>
    <name type="common">Kanglang fish</name>
    <name type="synonym">Barilius grahami</name>
    <dbReference type="NCBI Taxonomy" id="495550"/>
    <lineage>
        <taxon>Eukaryota</taxon>
        <taxon>Metazoa</taxon>
        <taxon>Chordata</taxon>
        <taxon>Craniata</taxon>
        <taxon>Vertebrata</taxon>
        <taxon>Euteleostomi</taxon>
        <taxon>Actinopterygii</taxon>
        <taxon>Neopterygii</taxon>
        <taxon>Teleostei</taxon>
        <taxon>Ostariophysi</taxon>
        <taxon>Cypriniformes</taxon>
        <taxon>Xenocyprididae</taxon>
        <taxon>Xenocypridinae</taxon>
        <taxon>Xenocypridinae incertae sedis</taxon>
        <taxon>Anabarilius</taxon>
    </lineage>
</organism>
<comment type="caution">
    <text evidence="8">The sequence shown here is derived from an EMBL/GenBank/DDBJ whole genome shotgun (WGS) entry which is preliminary data.</text>
</comment>
<keyword evidence="2 4" id="KW-0863">Zinc-finger</keyword>
<reference evidence="8 9" key="1">
    <citation type="submission" date="2018-10" db="EMBL/GenBank/DDBJ databases">
        <title>Genome assembly for a Yunnan-Guizhou Plateau 3E fish, Anabarilius grahami (Regan), and its evolutionary and genetic applications.</title>
        <authorList>
            <person name="Jiang W."/>
        </authorList>
    </citation>
    <scope>NUCLEOTIDE SEQUENCE [LARGE SCALE GENOMIC DNA]</scope>
    <source>
        <strain evidence="8">AG-KIZ</strain>
        <tissue evidence="8">Muscle</tissue>
    </source>
</reference>
<dbReference type="PANTHER" id="PTHR15898:SF13">
    <property type="entry name" value="BIFUNCTIONAL APOPTOSIS REGULATOR"/>
    <property type="match status" value="1"/>
</dbReference>
<evidence type="ECO:0000256" key="1">
    <source>
        <dbReference type="ARBA" id="ARBA00022723"/>
    </source>
</evidence>
<dbReference type="Pfam" id="PF00097">
    <property type="entry name" value="zf-C3HC4"/>
    <property type="match status" value="1"/>
</dbReference>
<evidence type="ECO:0000256" key="5">
    <source>
        <dbReference type="SAM" id="Phobius"/>
    </source>
</evidence>
<feature type="transmembrane region" description="Helical" evidence="5">
    <location>
        <begin position="167"/>
        <end position="186"/>
    </location>
</feature>
<protein>
    <submittedName>
        <fullName evidence="8">Bifunctional apoptosis regulator</fullName>
    </submittedName>
</protein>
<dbReference type="SUPFAM" id="SSF47769">
    <property type="entry name" value="SAM/Pointed domain"/>
    <property type="match status" value="1"/>
</dbReference>
<proteinExistence type="predicted"/>
<dbReference type="PROSITE" id="PS50105">
    <property type="entry name" value="SAM_DOMAIN"/>
    <property type="match status" value="1"/>
</dbReference>
<dbReference type="GO" id="GO:0005634">
    <property type="term" value="C:nucleus"/>
    <property type="evidence" value="ECO:0007669"/>
    <property type="project" value="TreeGrafter"/>
</dbReference>
<evidence type="ECO:0000256" key="2">
    <source>
        <dbReference type="ARBA" id="ARBA00022771"/>
    </source>
</evidence>
<keyword evidence="9" id="KW-1185">Reference proteome</keyword>
<keyword evidence="1" id="KW-0479">Metal-binding</keyword>
<dbReference type="Gene3D" id="1.10.150.50">
    <property type="entry name" value="Transcription Factor, Ets-1"/>
    <property type="match status" value="1"/>
</dbReference>
<feature type="domain" description="RING-type" evidence="6">
    <location>
        <begin position="22"/>
        <end position="62"/>
    </location>
</feature>
<evidence type="ECO:0000259" key="7">
    <source>
        <dbReference type="PROSITE" id="PS50105"/>
    </source>
</evidence>
<dbReference type="Gene3D" id="3.30.40.10">
    <property type="entry name" value="Zinc/RING finger domain, C3HC4 (zinc finger)"/>
    <property type="match status" value="1"/>
</dbReference>
<accession>A0A3N0XR48</accession>
<feature type="domain" description="SAM" evidence="7">
    <location>
        <begin position="88"/>
        <end position="149"/>
    </location>
</feature>
<feature type="transmembrane region" description="Helical" evidence="5">
    <location>
        <begin position="293"/>
        <end position="313"/>
    </location>
</feature>
<keyword evidence="5" id="KW-0812">Transmembrane</keyword>
<evidence type="ECO:0000256" key="4">
    <source>
        <dbReference type="PROSITE-ProRule" id="PRU00175"/>
    </source>
</evidence>
<evidence type="ECO:0000259" key="6">
    <source>
        <dbReference type="PROSITE" id="PS50089"/>
    </source>
</evidence>
<dbReference type="EMBL" id="RJVU01063207">
    <property type="protein sequence ID" value="ROJ26345.1"/>
    <property type="molecule type" value="Genomic_DNA"/>
</dbReference>
<dbReference type="SUPFAM" id="SSF57850">
    <property type="entry name" value="RING/U-box"/>
    <property type="match status" value="1"/>
</dbReference>
<name>A0A3N0XR48_ANAGA</name>
<dbReference type="OrthoDB" id="6105938at2759"/>
<gene>
    <name evidence="8" type="ORF">DPX16_12507</name>
</gene>
<sequence length="339" mass="39478">MDVRISESEDPSAGLSASEFTCHCCYEVLVDPTTLTCGHSFCRHCLATWWASTIRTDCPECQAIWQGFPKVNILLRHEMLLSKPLGRWSASDVTLWVEQLGVWTNQYKETFRREQINGSDEDLSAAPFMIESQSHRRIILEELHKLRALRVSLNLWQYKDLNPGKTLFLLIGLKSYPRLTLLHLFLFDYGDTFLPFIHTCCPATRDGPADTLQDWPGWQQWAEFLLMYFLLPHQLLAAFAEHWLSVHCWTAGVVIVHASLLTVLDVSFYWTLWTRGEMRTLPKKLWLHVSEEMADWFLLVLLWPLVPLFIVNIDFYCQLFIKPFLTAARVKQTLLQTDR</sequence>
<dbReference type="SMART" id="SM00184">
    <property type="entry name" value="RING"/>
    <property type="match status" value="1"/>
</dbReference>
<keyword evidence="5" id="KW-0472">Membrane</keyword>
<dbReference type="PROSITE" id="PS00518">
    <property type="entry name" value="ZF_RING_1"/>
    <property type="match status" value="1"/>
</dbReference>
<dbReference type="InterPro" id="IPR001841">
    <property type="entry name" value="Znf_RING"/>
</dbReference>
<dbReference type="PROSITE" id="PS50089">
    <property type="entry name" value="ZF_RING_2"/>
    <property type="match status" value="1"/>
</dbReference>
<evidence type="ECO:0000313" key="9">
    <source>
        <dbReference type="Proteomes" id="UP000281406"/>
    </source>
</evidence>
<dbReference type="PANTHER" id="PTHR15898">
    <property type="entry name" value="BIFUNCTIONAL APOPTOSIS REGULATOR"/>
    <property type="match status" value="1"/>
</dbReference>
<evidence type="ECO:0000313" key="8">
    <source>
        <dbReference type="EMBL" id="ROJ26345.1"/>
    </source>
</evidence>
<dbReference type="GO" id="GO:0043161">
    <property type="term" value="P:proteasome-mediated ubiquitin-dependent protein catabolic process"/>
    <property type="evidence" value="ECO:0007669"/>
    <property type="project" value="TreeGrafter"/>
</dbReference>
<dbReference type="GO" id="GO:0008270">
    <property type="term" value="F:zinc ion binding"/>
    <property type="evidence" value="ECO:0007669"/>
    <property type="project" value="UniProtKB-KW"/>
</dbReference>
<evidence type="ECO:0000256" key="3">
    <source>
        <dbReference type="ARBA" id="ARBA00022833"/>
    </source>
</evidence>
<feature type="transmembrane region" description="Helical" evidence="5">
    <location>
        <begin position="252"/>
        <end position="273"/>
    </location>
</feature>
<dbReference type="InterPro" id="IPR001660">
    <property type="entry name" value="SAM"/>
</dbReference>
<dbReference type="GO" id="GO:0061630">
    <property type="term" value="F:ubiquitin protein ligase activity"/>
    <property type="evidence" value="ECO:0007669"/>
    <property type="project" value="TreeGrafter"/>
</dbReference>
<dbReference type="CDD" id="cd16497">
    <property type="entry name" value="RING-HC_BAR"/>
    <property type="match status" value="1"/>
</dbReference>
<keyword evidence="3" id="KW-0862">Zinc</keyword>
<dbReference type="InterPro" id="IPR013083">
    <property type="entry name" value="Znf_RING/FYVE/PHD"/>
</dbReference>
<dbReference type="AlphaFoldDB" id="A0A3N0XR48"/>
<dbReference type="Proteomes" id="UP000281406">
    <property type="component" value="Unassembled WGS sequence"/>
</dbReference>